<evidence type="ECO:0008006" key="4">
    <source>
        <dbReference type="Google" id="ProtNLM"/>
    </source>
</evidence>
<protein>
    <recommendedName>
        <fullName evidence="4">D-alanyl-D-alanine carboxypeptidase</fullName>
    </recommendedName>
</protein>
<evidence type="ECO:0000313" key="3">
    <source>
        <dbReference type="Proteomes" id="UP000289996"/>
    </source>
</evidence>
<evidence type="ECO:0000313" key="2">
    <source>
        <dbReference type="EMBL" id="VDG28742.1"/>
    </source>
</evidence>
<dbReference type="AlphaFoldDB" id="A0A660DZC1"/>
<accession>A0A660DZC1</accession>
<proteinExistence type="predicted"/>
<organism evidence="2 3">
    <name type="scientific">Lactiplantibacillus mudanjiangensis</name>
    <dbReference type="NCBI Taxonomy" id="1296538"/>
    <lineage>
        <taxon>Bacteria</taxon>
        <taxon>Bacillati</taxon>
        <taxon>Bacillota</taxon>
        <taxon>Bacilli</taxon>
        <taxon>Lactobacillales</taxon>
        <taxon>Lactobacillaceae</taxon>
        <taxon>Lactiplantibacillus</taxon>
    </lineage>
</organism>
<keyword evidence="1" id="KW-0732">Signal</keyword>
<sequence>MTMKRIAYFALLGTAICLGGLAATTVSAHAAITTNFKNIKYTDDFYYEKFTNVAYHAKSTKKNIYIWNDTHTKKLYNMKTYPNYTWFKTASGTYKGNKNWIEVSNVVNSKRGWVYQPQLTTGFNKIGYQITKRSYANPAHAGNIFHIPSSSKNLYLWDWTHTKKLVNLKNYTNQNFSQQHSVLMTYKGKSHWYYHTSLMVNGKYTVGYVRGDQTAAGRTTNHKGKNILFPQEFVGTKDYLAYINESKYQKLARAIIKLFPNTPVDLGLSRIAAYNYATNDTWDEDPDEAILTTGYKDIVPFESVATYLMKNKTQTNAQKIAGIKKLLNKAGYTAAKRAKLTDYKLGIYILNNVMGGKSDEAGNLYKGNWYGLVIGKND</sequence>
<evidence type="ECO:0000256" key="1">
    <source>
        <dbReference type="SAM" id="SignalP"/>
    </source>
</evidence>
<reference evidence="2 3" key="1">
    <citation type="submission" date="2018-11" db="EMBL/GenBank/DDBJ databases">
        <authorList>
            <person name="Wuyts S."/>
        </authorList>
    </citation>
    <scope>NUCLEOTIDE SEQUENCE [LARGE SCALE GENOMIC DNA]</scope>
    <source>
        <strain evidence="2">Lactobacillus mudanjiangensis AMBF249</strain>
    </source>
</reference>
<dbReference type="RefSeq" id="WP_130851842.1">
    <property type="nucleotide sequence ID" value="NZ_UYIG01000123.1"/>
</dbReference>
<dbReference type="EMBL" id="UYIG01000123">
    <property type="protein sequence ID" value="VDG28742.1"/>
    <property type="molecule type" value="Genomic_DNA"/>
</dbReference>
<dbReference type="Proteomes" id="UP000289996">
    <property type="component" value="Unassembled WGS sequence"/>
</dbReference>
<feature type="signal peptide" evidence="1">
    <location>
        <begin position="1"/>
        <end position="30"/>
    </location>
</feature>
<feature type="chain" id="PRO_5024870935" description="D-alanyl-D-alanine carboxypeptidase" evidence="1">
    <location>
        <begin position="31"/>
        <end position="378"/>
    </location>
</feature>
<dbReference type="OrthoDB" id="2316095at2"/>
<name>A0A660DZC1_9LACO</name>
<keyword evidence="3" id="KW-1185">Reference proteome</keyword>
<gene>
    <name evidence="2" type="ORF">MUDAN_MDHGFNIF_03148</name>
</gene>